<dbReference type="GO" id="GO:0009507">
    <property type="term" value="C:chloroplast"/>
    <property type="evidence" value="ECO:0007669"/>
    <property type="project" value="UniProtKB-SubCell"/>
</dbReference>
<evidence type="ECO:0000256" key="11">
    <source>
        <dbReference type="ARBA" id="ARBA00078122"/>
    </source>
</evidence>
<comment type="caution">
    <text evidence="12">The sequence shown here is derived from an EMBL/GenBank/DDBJ whole genome shotgun (WGS) entry which is preliminary data.</text>
</comment>
<organism evidence="12 13">
    <name type="scientific">Platanthera zijinensis</name>
    <dbReference type="NCBI Taxonomy" id="2320716"/>
    <lineage>
        <taxon>Eukaryota</taxon>
        <taxon>Viridiplantae</taxon>
        <taxon>Streptophyta</taxon>
        <taxon>Embryophyta</taxon>
        <taxon>Tracheophyta</taxon>
        <taxon>Spermatophyta</taxon>
        <taxon>Magnoliopsida</taxon>
        <taxon>Liliopsida</taxon>
        <taxon>Asparagales</taxon>
        <taxon>Orchidaceae</taxon>
        <taxon>Orchidoideae</taxon>
        <taxon>Orchideae</taxon>
        <taxon>Orchidinae</taxon>
        <taxon>Platanthera</taxon>
    </lineage>
</organism>
<keyword evidence="6" id="KW-0694">RNA-binding</keyword>
<dbReference type="NCBIfam" id="TIGR00029">
    <property type="entry name" value="S20"/>
    <property type="match status" value="1"/>
</dbReference>
<evidence type="ECO:0000256" key="6">
    <source>
        <dbReference type="ARBA" id="ARBA00022884"/>
    </source>
</evidence>
<dbReference type="PANTHER" id="PTHR33398">
    <property type="entry name" value="30S RIBOSOMAL PROTEIN S20"/>
    <property type="match status" value="1"/>
</dbReference>
<dbReference type="GO" id="GO:0015935">
    <property type="term" value="C:small ribosomal subunit"/>
    <property type="evidence" value="ECO:0007669"/>
    <property type="project" value="TreeGrafter"/>
</dbReference>
<evidence type="ECO:0000313" key="13">
    <source>
        <dbReference type="Proteomes" id="UP001418222"/>
    </source>
</evidence>
<gene>
    <name evidence="12" type="ORF">KSP39_PZI017628</name>
</gene>
<evidence type="ECO:0000256" key="8">
    <source>
        <dbReference type="ARBA" id="ARBA00022980"/>
    </source>
</evidence>
<keyword evidence="5" id="KW-0699">rRNA-binding</keyword>
<dbReference type="FunFam" id="1.20.58.110:FF:000003">
    <property type="entry name" value="30S ribosomal protein S20, chloroplastic"/>
    <property type="match status" value="1"/>
</dbReference>
<keyword evidence="7" id="KW-0809">Transit peptide</keyword>
<dbReference type="GO" id="GO:0006412">
    <property type="term" value="P:translation"/>
    <property type="evidence" value="ECO:0007669"/>
    <property type="project" value="InterPro"/>
</dbReference>
<reference evidence="12 13" key="1">
    <citation type="journal article" date="2022" name="Nat. Plants">
        <title>Genomes of leafy and leafless Platanthera orchids illuminate the evolution of mycoheterotrophy.</title>
        <authorList>
            <person name="Li M.H."/>
            <person name="Liu K.W."/>
            <person name="Li Z."/>
            <person name="Lu H.C."/>
            <person name="Ye Q.L."/>
            <person name="Zhang D."/>
            <person name="Wang J.Y."/>
            <person name="Li Y.F."/>
            <person name="Zhong Z.M."/>
            <person name="Liu X."/>
            <person name="Yu X."/>
            <person name="Liu D.K."/>
            <person name="Tu X.D."/>
            <person name="Liu B."/>
            <person name="Hao Y."/>
            <person name="Liao X.Y."/>
            <person name="Jiang Y.T."/>
            <person name="Sun W.H."/>
            <person name="Chen J."/>
            <person name="Chen Y.Q."/>
            <person name="Ai Y."/>
            <person name="Zhai J.W."/>
            <person name="Wu S.S."/>
            <person name="Zhou Z."/>
            <person name="Hsiao Y.Y."/>
            <person name="Wu W.L."/>
            <person name="Chen Y.Y."/>
            <person name="Lin Y.F."/>
            <person name="Hsu J.L."/>
            <person name="Li C.Y."/>
            <person name="Wang Z.W."/>
            <person name="Zhao X."/>
            <person name="Zhong W.Y."/>
            <person name="Ma X.K."/>
            <person name="Ma L."/>
            <person name="Huang J."/>
            <person name="Chen G.Z."/>
            <person name="Huang M.Z."/>
            <person name="Huang L."/>
            <person name="Peng D.H."/>
            <person name="Luo Y.B."/>
            <person name="Zou S.Q."/>
            <person name="Chen S.P."/>
            <person name="Lan S."/>
            <person name="Tsai W.C."/>
            <person name="Van de Peer Y."/>
            <person name="Liu Z.J."/>
        </authorList>
    </citation>
    <scope>NUCLEOTIDE SEQUENCE [LARGE SCALE GENOMIC DNA]</scope>
    <source>
        <strain evidence="12">Lor287</strain>
    </source>
</reference>
<name>A0AAP0B5G1_9ASPA</name>
<keyword evidence="8" id="KW-0689">Ribosomal protein</keyword>
<keyword evidence="3" id="KW-0150">Chloroplast</keyword>
<proteinExistence type="inferred from homology"/>
<dbReference type="Proteomes" id="UP001418222">
    <property type="component" value="Unassembled WGS sequence"/>
</dbReference>
<dbReference type="InterPro" id="IPR002583">
    <property type="entry name" value="Ribosomal_bS20"/>
</dbReference>
<dbReference type="HAMAP" id="MF_00500">
    <property type="entry name" value="Ribosomal_bS20"/>
    <property type="match status" value="1"/>
</dbReference>
<evidence type="ECO:0000256" key="7">
    <source>
        <dbReference type="ARBA" id="ARBA00022946"/>
    </source>
</evidence>
<keyword evidence="13" id="KW-1185">Reference proteome</keyword>
<comment type="similarity">
    <text evidence="2">Belongs to the bacterial ribosomal protein bS20 family.</text>
</comment>
<sequence length="195" mass="21535">MATIISCFVLPCKPGAVPLTTRNSSLHEKLLPRGAHLTKTLAFSNSLSSISLPIDYAFGVSGGASIRALENPKPLRRSVVCNAMPTKKADSAEKRARQAEKRRIYNKGKKSEVKTRMRKVFEELDVLKKKVDAKAEEILSVEKLISEAYSAIDKAVKSGTLHKNTGAHRKSRLARRKKSVEIHHAWYIPTSTATA</sequence>
<dbReference type="Gene3D" id="1.20.58.110">
    <property type="entry name" value="Ribosomal protein S20"/>
    <property type="match status" value="1"/>
</dbReference>
<evidence type="ECO:0000256" key="3">
    <source>
        <dbReference type="ARBA" id="ARBA00022528"/>
    </source>
</evidence>
<dbReference type="SUPFAM" id="SSF46992">
    <property type="entry name" value="Ribosomal protein S20"/>
    <property type="match status" value="1"/>
</dbReference>
<evidence type="ECO:0000256" key="10">
    <source>
        <dbReference type="ARBA" id="ARBA00074494"/>
    </source>
</evidence>
<accession>A0AAP0B5G1</accession>
<dbReference type="InterPro" id="IPR036510">
    <property type="entry name" value="Ribosomal_bS20_sf"/>
</dbReference>
<dbReference type="AlphaFoldDB" id="A0AAP0B5G1"/>
<protein>
    <recommendedName>
        <fullName evidence="10">Small ribosomal subunit protein bS20c</fullName>
    </recommendedName>
    <alternativeName>
        <fullName evidence="11">30S ribosomal protein S20, chloroplastic</fullName>
    </alternativeName>
</protein>
<dbReference type="PANTHER" id="PTHR33398:SF1">
    <property type="entry name" value="SMALL RIBOSOMAL SUBUNIT PROTEIN BS20C"/>
    <property type="match status" value="1"/>
</dbReference>
<keyword evidence="4" id="KW-0934">Plastid</keyword>
<evidence type="ECO:0000256" key="2">
    <source>
        <dbReference type="ARBA" id="ARBA00007634"/>
    </source>
</evidence>
<dbReference type="GO" id="GO:0070181">
    <property type="term" value="F:small ribosomal subunit rRNA binding"/>
    <property type="evidence" value="ECO:0007669"/>
    <property type="project" value="TreeGrafter"/>
</dbReference>
<evidence type="ECO:0000256" key="5">
    <source>
        <dbReference type="ARBA" id="ARBA00022730"/>
    </source>
</evidence>
<evidence type="ECO:0000256" key="4">
    <source>
        <dbReference type="ARBA" id="ARBA00022640"/>
    </source>
</evidence>
<comment type="subcellular location">
    <subcellularLocation>
        <location evidence="1">Plastid</location>
        <location evidence="1">Chloroplast</location>
    </subcellularLocation>
</comment>
<evidence type="ECO:0000256" key="9">
    <source>
        <dbReference type="ARBA" id="ARBA00023274"/>
    </source>
</evidence>
<evidence type="ECO:0000313" key="12">
    <source>
        <dbReference type="EMBL" id="KAK8928644.1"/>
    </source>
</evidence>
<dbReference type="Pfam" id="PF01649">
    <property type="entry name" value="Ribosomal_S20p"/>
    <property type="match status" value="1"/>
</dbReference>
<keyword evidence="9" id="KW-0687">Ribonucleoprotein</keyword>
<dbReference type="GO" id="GO:0003735">
    <property type="term" value="F:structural constituent of ribosome"/>
    <property type="evidence" value="ECO:0007669"/>
    <property type="project" value="InterPro"/>
</dbReference>
<evidence type="ECO:0000256" key="1">
    <source>
        <dbReference type="ARBA" id="ARBA00004229"/>
    </source>
</evidence>
<dbReference type="EMBL" id="JBBWWQ010000015">
    <property type="protein sequence ID" value="KAK8928644.1"/>
    <property type="molecule type" value="Genomic_DNA"/>
</dbReference>